<organism evidence="1">
    <name type="scientific">Candidatus Moduliflexus flocculans</name>
    <dbReference type="NCBI Taxonomy" id="1499966"/>
    <lineage>
        <taxon>Bacteria</taxon>
        <taxon>Candidatus Moduliflexota</taxon>
        <taxon>Candidatus Moduliflexia</taxon>
        <taxon>Candidatus Moduliflexales</taxon>
        <taxon>Candidatus Moduliflexaceae</taxon>
    </lineage>
</organism>
<reference evidence="1" key="1">
    <citation type="journal article" date="2015" name="PeerJ">
        <title>First genomic representation of candidate bacterial phylum KSB3 points to enhanced environmental sensing as a trigger of wastewater bulking.</title>
        <authorList>
            <person name="Sekiguchi Y."/>
            <person name="Ohashi A."/>
            <person name="Parks D.H."/>
            <person name="Yamauchi T."/>
            <person name="Tyson G.W."/>
            <person name="Hugenholtz P."/>
        </authorList>
    </citation>
    <scope>NUCLEOTIDE SEQUENCE [LARGE SCALE GENOMIC DNA]</scope>
</reference>
<evidence type="ECO:0000313" key="2">
    <source>
        <dbReference type="Proteomes" id="UP000030700"/>
    </source>
</evidence>
<sequence>MILSTIEKIMRLLQQAFSRLDARVSLHAIEELGVIVHKTMTAHVRSYHTLEHVFHLAEHPEPHHQLAALFHDIVYYQIDRGFPPEVRRVVAPFLVERDGVTIAAGIEPNERLARLTLEVFGYAPGQQLSPFSGLNEFSSALFMNYALREALDERDLLCLTACVEATIPFRVKNAQKQSCFDLLEQRLCQANRQHQCGLTADDIEQILMIAVNFANHDVDSFAEPNPGTFLDSSWKVLLESNTPLHTAGAYSIREYRNGLQNMGKFLCHLHPEIIFHQYHGEPPDDVLSRLIGLARRNLLIGCEYVNIKLLAIAIFEALAELTGGDAPLSLFMGDLTQQELPIKRLEQFLPDDDEISPETDDAAAVINLLEVGRTSESSFDLKNSPTSFFVYTHISEPRRAELMPLAQAMFDGKLPPEEFLRAVDPFVVSAIAKASAEMVFSRREELLRFVR</sequence>
<evidence type="ECO:0000313" key="1">
    <source>
        <dbReference type="EMBL" id="GAK52916.1"/>
    </source>
</evidence>
<dbReference type="HOGENOM" id="CLU_590279_0_0_0"/>
<dbReference type="EMBL" id="DF820459">
    <property type="protein sequence ID" value="GAK52916.1"/>
    <property type="molecule type" value="Genomic_DNA"/>
</dbReference>
<proteinExistence type="predicted"/>
<name>A0A0S6W3K8_9BACT</name>
<protein>
    <submittedName>
        <fullName evidence="1">Uncharacterized protein</fullName>
    </submittedName>
</protein>
<gene>
    <name evidence="1" type="ORF">U14_04174</name>
</gene>
<dbReference type="AlphaFoldDB" id="A0A0S6W3K8"/>
<accession>A0A0S6W3K8</accession>
<keyword evidence="2" id="KW-1185">Reference proteome</keyword>
<dbReference type="Proteomes" id="UP000030700">
    <property type="component" value="Unassembled WGS sequence"/>
</dbReference>